<proteinExistence type="predicted"/>
<sequence length="578" mass="63502">MPRIPNYVRLRGSESELVVDNKDMLGGFYEDAEVQTQQQQEGNDSDPHNAFSAAQSYQKSFHEQQHKNLEDVISKTSGFGRSLSHHNLNAYLESSGPMEGIKAVKHPTRLAKSGELRRLVSSRDSGNTPKLAISSSGKWQVQGGGGGHAHLERSVSGKWRPSENDQFIRTTSSPLGKHLASPNRQSAAGGKRTANSIQRVVSNPHREILQQKQHQPSRLSGSERDGSSPARRAWFAEDLNGKSSPPRRLQRQQTARFADWEKNGRASEGGEEDDEEEKPSPPRKLQRQQTGRFTNRQEKAISPQNGDHNQNTESTIAGLVPKSSSIKIVDSQRSFSLRETSRSRMDVESLLEEDAPRRKSISSAVKPRVSFSDVMSSRIPDRESGADAPRVQDSPSATAIRHQARLLSAATRSQPIRFNFEQPGFVERKSTDGCGSYRTGGGAQGSLHKEEKENKNPEPPLSRTFSTVSFPDKATYRRVTSAFTFSTPKNVQPTVVECVSCGKGLGIVVQGFSAGETSSFCKACKPAGVPGAVGGPGKWGNGEFYCPDKATNRTSSVKSFSKKKKNMLNYCRKLFGMT</sequence>
<keyword evidence="3" id="KW-1185">Reference proteome</keyword>
<feature type="compositionally biased region" description="Basic and acidic residues" evidence="1">
    <location>
        <begin position="149"/>
        <end position="163"/>
    </location>
</feature>
<feature type="compositionally biased region" description="Polar residues" evidence="1">
    <location>
        <begin position="322"/>
        <end position="338"/>
    </location>
</feature>
<feature type="region of interest" description="Disordered" evidence="1">
    <location>
        <begin position="431"/>
        <end position="467"/>
    </location>
</feature>
<gene>
    <name evidence="2" type="ORF">R1flu_005746</name>
</gene>
<reference evidence="2 3" key="1">
    <citation type="submission" date="2024-09" db="EMBL/GenBank/DDBJ databases">
        <title>Chromosome-scale assembly of Riccia fluitans.</title>
        <authorList>
            <person name="Paukszto L."/>
            <person name="Sawicki J."/>
            <person name="Karawczyk K."/>
            <person name="Piernik-Szablinska J."/>
            <person name="Szczecinska M."/>
            <person name="Mazdziarz M."/>
        </authorList>
    </citation>
    <scope>NUCLEOTIDE SEQUENCE [LARGE SCALE GENOMIC DNA]</scope>
    <source>
        <strain evidence="2">Rf_01</strain>
        <tissue evidence="2">Aerial parts of the thallus</tissue>
    </source>
</reference>
<comment type="caution">
    <text evidence="2">The sequence shown here is derived from an EMBL/GenBank/DDBJ whole genome shotgun (WGS) entry which is preliminary data.</text>
</comment>
<feature type="region of interest" description="Disordered" evidence="1">
    <location>
        <begin position="121"/>
        <end position="398"/>
    </location>
</feature>
<feature type="compositionally biased region" description="Polar residues" evidence="1">
    <location>
        <begin position="302"/>
        <end position="315"/>
    </location>
</feature>
<feature type="region of interest" description="Disordered" evidence="1">
    <location>
        <begin position="34"/>
        <end position="65"/>
    </location>
</feature>
<feature type="compositionally biased region" description="Polar residues" evidence="1">
    <location>
        <begin position="164"/>
        <end position="174"/>
    </location>
</feature>
<feature type="compositionally biased region" description="Polar residues" evidence="1">
    <location>
        <begin position="122"/>
        <end position="139"/>
    </location>
</feature>
<protein>
    <recommendedName>
        <fullName evidence="4">LIM zinc-binding domain-containing protein</fullName>
    </recommendedName>
</protein>
<feature type="compositionally biased region" description="Basic and acidic residues" evidence="1">
    <location>
        <begin position="447"/>
        <end position="456"/>
    </location>
</feature>
<evidence type="ECO:0008006" key="4">
    <source>
        <dbReference type="Google" id="ProtNLM"/>
    </source>
</evidence>
<dbReference type="Proteomes" id="UP001605036">
    <property type="component" value="Unassembled WGS sequence"/>
</dbReference>
<evidence type="ECO:0000313" key="2">
    <source>
        <dbReference type="EMBL" id="KAL2634267.1"/>
    </source>
</evidence>
<evidence type="ECO:0000313" key="3">
    <source>
        <dbReference type="Proteomes" id="UP001605036"/>
    </source>
</evidence>
<dbReference type="EMBL" id="JBHFFA010000003">
    <property type="protein sequence ID" value="KAL2634267.1"/>
    <property type="molecule type" value="Genomic_DNA"/>
</dbReference>
<accession>A0ABD1YY09</accession>
<organism evidence="2 3">
    <name type="scientific">Riccia fluitans</name>
    <dbReference type="NCBI Taxonomy" id="41844"/>
    <lineage>
        <taxon>Eukaryota</taxon>
        <taxon>Viridiplantae</taxon>
        <taxon>Streptophyta</taxon>
        <taxon>Embryophyta</taxon>
        <taxon>Marchantiophyta</taxon>
        <taxon>Marchantiopsida</taxon>
        <taxon>Marchantiidae</taxon>
        <taxon>Marchantiales</taxon>
        <taxon>Ricciaceae</taxon>
        <taxon>Riccia</taxon>
    </lineage>
</organism>
<feature type="compositionally biased region" description="Polar residues" evidence="1">
    <location>
        <begin position="210"/>
        <end position="220"/>
    </location>
</feature>
<name>A0ABD1YY09_9MARC</name>
<dbReference type="AlphaFoldDB" id="A0ABD1YY09"/>
<evidence type="ECO:0000256" key="1">
    <source>
        <dbReference type="SAM" id="MobiDB-lite"/>
    </source>
</evidence>